<evidence type="ECO:0000313" key="2">
    <source>
        <dbReference type="Proteomes" id="UP001148662"/>
    </source>
</evidence>
<gene>
    <name evidence="1" type="ORF">NM688_g5180</name>
</gene>
<name>A0ACC1SZ24_9APHY</name>
<organism evidence="1 2">
    <name type="scientific">Phlebia brevispora</name>
    <dbReference type="NCBI Taxonomy" id="194682"/>
    <lineage>
        <taxon>Eukaryota</taxon>
        <taxon>Fungi</taxon>
        <taxon>Dikarya</taxon>
        <taxon>Basidiomycota</taxon>
        <taxon>Agaricomycotina</taxon>
        <taxon>Agaricomycetes</taxon>
        <taxon>Polyporales</taxon>
        <taxon>Meruliaceae</taxon>
        <taxon>Phlebia</taxon>
    </lineage>
</organism>
<accession>A0ACC1SZ24</accession>
<keyword evidence="2" id="KW-1185">Reference proteome</keyword>
<dbReference type="Proteomes" id="UP001148662">
    <property type="component" value="Unassembled WGS sequence"/>
</dbReference>
<evidence type="ECO:0000313" key="1">
    <source>
        <dbReference type="EMBL" id="KAJ3549408.1"/>
    </source>
</evidence>
<comment type="caution">
    <text evidence="1">The sequence shown here is derived from an EMBL/GenBank/DDBJ whole genome shotgun (WGS) entry which is preliminary data.</text>
</comment>
<reference evidence="1" key="1">
    <citation type="submission" date="2022-07" db="EMBL/GenBank/DDBJ databases">
        <title>Genome Sequence of Phlebia brevispora.</title>
        <authorList>
            <person name="Buettner E."/>
        </authorList>
    </citation>
    <scope>NUCLEOTIDE SEQUENCE</scope>
    <source>
        <strain evidence="1">MPL23</strain>
    </source>
</reference>
<dbReference type="EMBL" id="JANHOG010000932">
    <property type="protein sequence ID" value="KAJ3549408.1"/>
    <property type="molecule type" value="Genomic_DNA"/>
</dbReference>
<proteinExistence type="predicted"/>
<sequence length="143" mass="15695">MTQELVQCTLREHVPTSRSDASYCAVSLHNRAFGSKSDLKRKPSQSLACEDDRKKTKHVALDNDGTSTYFSSPSSSPSPKIASSGACRTTDYSPAETFSPQELLRRNMTMRLDLATLHARIYELQLEISMLNATPEAAIAASP</sequence>
<protein>
    <submittedName>
        <fullName evidence="1">Uncharacterized protein</fullName>
    </submittedName>
</protein>